<dbReference type="EMBL" id="JBEPME010000004">
    <property type="protein sequence ID" value="MET3657813.1"/>
    <property type="molecule type" value="Genomic_DNA"/>
</dbReference>
<evidence type="ECO:0000313" key="1">
    <source>
        <dbReference type="EMBL" id="MET3657813.1"/>
    </source>
</evidence>
<dbReference type="Gene3D" id="2.60.40.10">
    <property type="entry name" value="Immunoglobulins"/>
    <property type="match status" value="3"/>
</dbReference>
<reference evidence="1 2" key="1">
    <citation type="submission" date="2024-06" db="EMBL/GenBank/DDBJ databases">
        <title>Sorghum-associated microbial communities from plants grown in Nebraska, USA.</title>
        <authorList>
            <person name="Schachtman D."/>
        </authorList>
    </citation>
    <scope>NUCLEOTIDE SEQUENCE [LARGE SCALE GENOMIC DNA]</scope>
    <source>
        <strain evidence="1 2">1288</strain>
    </source>
</reference>
<proteinExistence type="predicted"/>
<protein>
    <recommendedName>
        <fullName evidence="3">Fibronectin type-III domain-containing protein</fullName>
    </recommendedName>
</protein>
<dbReference type="SUPFAM" id="SSF49265">
    <property type="entry name" value="Fibronectin type III"/>
    <property type="match status" value="1"/>
</dbReference>
<sequence>MAWEQIATAISGNQDRSYLLRSISIEITHNGLYAVGLYQNETNMALYVLPNSSDTYSDYNTLLYDYRLKYVLNSTVKYATFIPVATNTTLLASIDTGNISGSQSISAYIEREMKPNTAPTIPGGFTQPIGTLEIGDTKVVSWGASSDAHSNLSKYVLEASVNNGGYTVIAQPTTPTFSYTVPTATSVKFRVKAVDAAGLESAYRESALLTVTKPMYYWSKSESDLIWQNPDDVPWGPRVDNALIPDGLVMGSEFLYNPKATHAGGIGGATIQISLYVQARVNYYWSQTDHQTSPSYVDISQLTIPTANRAPGNAGWLGYYQRKRIVKVWAKGPLVQSNITAAEGTYPTDGRHSDGFWYVRGSRVSQSIAPPSAFTVPATGSTLLPKQSLTLAFGASTAPSISTYEVQSRYNGGAWVNVGTHTNALTRAFTVTTDKLLTTVEYRVRAKNTSNVYSDYIHSEVFAIQHNAAPTMTLSTTDSRTLYESDNYGIIGTATDTDSGDVITVMYQINGGEKRAILTHISTGAAIPFNLTLTFKGGMLYNGAVAVTPVLSEGGQHTLRVWAEDNQGGTPAEQTRVFYVVPNRPASLTINPFSSATDLINTDAMTVSGSVSDPDNNTVTVKYKIANGSYTEIYSGSGGSFSFQLLLSTLAIGVNTITIQATDNYGAVTSKTLQVTKAENTQPLKTAVTRYKMTPPNGTAKGVLLWIEREVGDLVVDVEISMGMAGEAENFVPMTKKGTAFVTDGIEEDEFLFEADSAKENIVLKLTMTRSSTASEKGITLISGVLS</sequence>
<evidence type="ECO:0000313" key="2">
    <source>
        <dbReference type="Proteomes" id="UP001549104"/>
    </source>
</evidence>
<dbReference type="Pfam" id="PF09136">
    <property type="entry name" value="Glucodextran_B"/>
    <property type="match status" value="1"/>
</dbReference>
<name>A0ABV2KCS8_SPOPS</name>
<dbReference type="InterPro" id="IPR036116">
    <property type="entry name" value="FN3_sf"/>
</dbReference>
<accession>A0ABV2KCS8</accession>
<organism evidence="1 2">
    <name type="scientific">Sporosarcina psychrophila</name>
    <name type="common">Bacillus psychrophilus</name>
    <dbReference type="NCBI Taxonomy" id="1476"/>
    <lineage>
        <taxon>Bacteria</taxon>
        <taxon>Bacillati</taxon>
        <taxon>Bacillota</taxon>
        <taxon>Bacilli</taxon>
        <taxon>Bacillales</taxon>
        <taxon>Caryophanaceae</taxon>
        <taxon>Sporosarcina</taxon>
    </lineage>
</organism>
<comment type="caution">
    <text evidence="1">The sequence shown here is derived from an EMBL/GenBank/DDBJ whole genome shotgun (WGS) entry which is preliminary data.</text>
</comment>
<gene>
    <name evidence="1" type="ORF">ABIC55_002910</name>
</gene>
<evidence type="ECO:0008006" key="3">
    <source>
        <dbReference type="Google" id="ProtNLM"/>
    </source>
</evidence>
<dbReference type="InterPro" id="IPR013783">
    <property type="entry name" value="Ig-like_fold"/>
</dbReference>
<keyword evidence="2" id="KW-1185">Reference proteome</keyword>
<dbReference type="Proteomes" id="UP001549104">
    <property type="component" value="Unassembled WGS sequence"/>
</dbReference>
<dbReference type="RefSeq" id="WP_354313544.1">
    <property type="nucleotide sequence ID" value="NZ_JBEPME010000004.1"/>
</dbReference>